<evidence type="ECO:0000256" key="2">
    <source>
        <dbReference type="ARBA" id="ARBA00022448"/>
    </source>
</evidence>
<keyword evidence="6 7" id="KW-0472">Membrane</keyword>
<keyword evidence="4" id="KW-0029">Amino-acid transport</keyword>
<keyword evidence="5 7" id="KW-1133">Transmembrane helix</keyword>
<keyword evidence="2" id="KW-0813">Transport</keyword>
<name>A0AAD5DH27_9CHLO</name>
<gene>
    <name evidence="9" type="ORF">COHA_009914</name>
</gene>
<feature type="transmembrane region" description="Helical" evidence="7">
    <location>
        <begin position="94"/>
        <end position="111"/>
    </location>
</feature>
<feature type="transmembrane region" description="Helical" evidence="7">
    <location>
        <begin position="243"/>
        <end position="263"/>
    </location>
</feature>
<dbReference type="Proteomes" id="UP001205105">
    <property type="component" value="Unassembled WGS sequence"/>
</dbReference>
<evidence type="ECO:0000256" key="3">
    <source>
        <dbReference type="ARBA" id="ARBA00022692"/>
    </source>
</evidence>
<sequence>MLGWVAGPLLLTLFFLVARWTSILLSEVYCVDGLEHSRYHHAVRSLLVRGRTGSIWASVFQITNLVLLCLAYTITGADAMRSTALLVGSGFNKLWQMTVVFGGIELVLSQLPNLEEVWWVSALGTATSLLYCTIALVLGCIYANANQGSVGGIGGLSPANKAFGVLNALGSVGFAYGFSPVLLEIQDTLKQPPPAVKSMRGAINIGVTVAFCFYLSVSVTGYSALGDSVPTLVLSGYTEAPEWVNVIAFLAIAAHMCSAYQVFAQPIYDTIESHVKAWRIRREQQAALELGTVPAGAAGIAPLGTAAGHGKTAGHRASMQPSPFSAIAEEGSGVDVAEAKEGLDVPAAVAAHPSGSPMSGAAAQADGLDEKAAAVAEAGFIGTSLSANAALEDGPLGSRLMSLRLSEGGLAMRNSCPIPDLVPPSGWDHRPFERRWASHSERSSGSGGAAARDLPPVLAAKSMAAALGSRAMYLVDTGAANEHVPLNETGYLLPLWQRLVLRSAFVALITFLAICMPFFNVVVGLVGSLCFWPLSIAFPSMMWYKVYRPAGWTLRTLAAVNAFMLLVCLGAVVGSVQSLINQWSTFQFFA</sequence>
<organism evidence="9 10">
    <name type="scientific">Chlorella ohadii</name>
    <dbReference type="NCBI Taxonomy" id="2649997"/>
    <lineage>
        <taxon>Eukaryota</taxon>
        <taxon>Viridiplantae</taxon>
        <taxon>Chlorophyta</taxon>
        <taxon>core chlorophytes</taxon>
        <taxon>Trebouxiophyceae</taxon>
        <taxon>Chlorellales</taxon>
        <taxon>Chlorellaceae</taxon>
        <taxon>Chlorella clade</taxon>
        <taxon>Chlorella</taxon>
    </lineage>
</organism>
<comment type="caution">
    <text evidence="9">The sequence shown here is derived from an EMBL/GenBank/DDBJ whole genome shotgun (WGS) entry which is preliminary data.</text>
</comment>
<evidence type="ECO:0000256" key="6">
    <source>
        <dbReference type="ARBA" id="ARBA00023136"/>
    </source>
</evidence>
<evidence type="ECO:0000259" key="8">
    <source>
        <dbReference type="Pfam" id="PF01490"/>
    </source>
</evidence>
<comment type="subcellular location">
    <subcellularLocation>
        <location evidence="1">Membrane</location>
    </subcellularLocation>
</comment>
<feature type="domain" description="Amino acid transporter transmembrane" evidence="8">
    <location>
        <begin position="2"/>
        <end position="276"/>
    </location>
</feature>
<dbReference type="InterPro" id="IPR013057">
    <property type="entry name" value="AA_transpt_TM"/>
</dbReference>
<evidence type="ECO:0000313" key="9">
    <source>
        <dbReference type="EMBL" id="KAI7836188.1"/>
    </source>
</evidence>
<dbReference type="PANTHER" id="PTHR48017">
    <property type="entry name" value="OS05G0424000 PROTEIN-RELATED"/>
    <property type="match status" value="1"/>
</dbReference>
<proteinExistence type="predicted"/>
<evidence type="ECO:0000256" key="1">
    <source>
        <dbReference type="ARBA" id="ARBA00004370"/>
    </source>
</evidence>
<feature type="transmembrane region" description="Helical" evidence="7">
    <location>
        <begin position="202"/>
        <end position="223"/>
    </location>
</feature>
<feature type="transmembrane region" description="Helical" evidence="7">
    <location>
        <begin position="556"/>
        <end position="580"/>
    </location>
</feature>
<evidence type="ECO:0000256" key="4">
    <source>
        <dbReference type="ARBA" id="ARBA00022970"/>
    </source>
</evidence>
<feature type="domain" description="Amino acid transporter transmembrane" evidence="8">
    <location>
        <begin position="496"/>
        <end position="578"/>
    </location>
</feature>
<protein>
    <recommendedName>
        <fullName evidence="8">Amino acid transporter transmembrane domain-containing protein</fullName>
    </recommendedName>
</protein>
<dbReference type="GO" id="GO:0006865">
    <property type="term" value="P:amino acid transport"/>
    <property type="evidence" value="ECO:0007669"/>
    <property type="project" value="UniProtKB-KW"/>
</dbReference>
<reference evidence="9" key="1">
    <citation type="submission" date="2020-11" db="EMBL/GenBank/DDBJ databases">
        <title>Chlorella ohadii genome sequencing and assembly.</title>
        <authorList>
            <person name="Murik O."/>
            <person name="Treves H."/>
            <person name="Kedem I."/>
            <person name="Shotland Y."/>
            <person name="Kaplan A."/>
        </authorList>
    </citation>
    <scope>NUCLEOTIDE SEQUENCE</scope>
    <source>
        <strain evidence="9">1</strain>
    </source>
</reference>
<dbReference type="EMBL" id="JADXDR010000200">
    <property type="protein sequence ID" value="KAI7836188.1"/>
    <property type="molecule type" value="Genomic_DNA"/>
</dbReference>
<evidence type="ECO:0000256" key="5">
    <source>
        <dbReference type="ARBA" id="ARBA00022989"/>
    </source>
</evidence>
<feature type="transmembrane region" description="Helical" evidence="7">
    <location>
        <begin position="499"/>
        <end position="519"/>
    </location>
</feature>
<evidence type="ECO:0000256" key="7">
    <source>
        <dbReference type="SAM" id="Phobius"/>
    </source>
</evidence>
<feature type="transmembrane region" description="Helical" evidence="7">
    <location>
        <begin position="525"/>
        <end position="544"/>
    </location>
</feature>
<dbReference type="Pfam" id="PF01490">
    <property type="entry name" value="Aa_trans"/>
    <property type="match status" value="2"/>
</dbReference>
<accession>A0AAD5DH27</accession>
<feature type="transmembrane region" description="Helical" evidence="7">
    <location>
        <begin position="54"/>
        <end position="74"/>
    </location>
</feature>
<dbReference type="GO" id="GO:0016020">
    <property type="term" value="C:membrane"/>
    <property type="evidence" value="ECO:0007669"/>
    <property type="project" value="UniProtKB-SubCell"/>
</dbReference>
<keyword evidence="10" id="KW-1185">Reference proteome</keyword>
<dbReference type="AlphaFoldDB" id="A0AAD5DH27"/>
<evidence type="ECO:0000313" key="10">
    <source>
        <dbReference type="Proteomes" id="UP001205105"/>
    </source>
</evidence>
<feature type="transmembrane region" description="Helical" evidence="7">
    <location>
        <begin position="117"/>
        <end position="143"/>
    </location>
</feature>
<keyword evidence="3 7" id="KW-0812">Transmembrane</keyword>